<organism evidence="3 4">
    <name type="scientific">Gigaspora margarita</name>
    <dbReference type="NCBI Taxonomy" id="4874"/>
    <lineage>
        <taxon>Eukaryota</taxon>
        <taxon>Fungi</taxon>
        <taxon>Fungi incertae sedis</taxon>
        <taxon>Mucoromycota</taxon>
        <taxon>Glomeromycotina</taxon>
        <taxon>Glomeromycetes</taxon>
        <taxon>Diversisporales</taxon>
        <taxon>Gigasporaceae</taxon>
        <taxon>Gigaspora</taxon>
    </lineage>
</organism>
<evidence type="ECO:0000313" key="4">
    <source>
        <dbReference type="Proteomes" id="UP000789901"/>
    </source>
</evidence>
<proteinExistence type="predicted"/>
<keyword evidence="4" id="KW-1185">Reference proteome</keyword>
<dbReference type="Proteomes" id="UP000789901">
    <property type="component" value="Unassembled WGS sequence"/>
</dbReference>
<name>A0ABM8VWK0_GIGMA</name>
<keyword evidence="1" id="KW-0862">Zinc</keyword>
<reference evidence="3 4" key="1">
    <citation type="submission" date="2021-06" db="EMBL/GenBank/DDBJ databases">
        <authorList>
            <person name="Kallberg Y."/>
            <person name="Tangrot J."/>
            <person name="Rosling A."/>
        </authorList>
    </citation>
    <scope>NUCLEOTIDE SEQUENCE [LARGE SCALE GENOMIC DNA]</scope>
    <source>
        <strain evidence="3 4">120-4 pot B 10/14</strain>
    </source>
</reference>
<gene>
    <name evidence="3" type="ORF">GMARGA_LOCUS464</name>
</gene>
<sequence length="267" mass="31333">MLIYSFASDAATEFDYIDLNFKPNLKELKNEICPQHLRQEVLDLIKMHFNQYSKVPVNAISLWFDDFKKQWKLLASKPVDADAENYYIIDLTHWVCSCKSFLNSRFLICKHLVCRAIEKEKLYNSEGIRLVYSNFEQNTDYPFLTLKSSSNNLQNQHFNKQPFNEQSINEQPLNEQSLIEQPLNVNNKLSTQANIKNDLIITDENDENFDPNLHQQCKSKIVILEQLVKHLNDELSANNLQHVKNIVDNMKRTFTIIEDIESSQCKR</sequence>
<feature type="domain" description="SWIM-type" evidence="2">
    <location>
        <begin position="87"/>
        <end position="120"/>
    </location>
</feature>
<dbReference type="PROSITE" id="PS50966">
    <property type="entry name" value="ZF_SWIM"/>
    <property type="match status" value="1"/>
</dbReference>
<accession>A0ABM8VWK0</accession>
<protein>
    <submittedName>
        <fullName evidence="3">19589_t:CDS:1</fullName>
    </submittedName>
</protein>
<dbReference type="EMBL" id="CAJVQB010000079">
    <property type="protein sequence ID" value="CAG8464324.1"/>
    <property type="molecule type" value="Genomic_DNA"/>
</dbReference>
<evidence type="ECO:0000259" key="2">
    <source>
        <dbReference type="PROSITE" id="PS50966"/>
    </source>
</evidence>
<keyword evidence="1" id="KW-0479">Metal-binding</keyword>
<keyword evidence="1" id="KW-0863">Zinc-finger</keyword>
<dbReference type="InterPro" id="IPR007527">
    <property type="entry name" value="Znf_SWIM"/>
</dbReference>
<evidence type="ECO:0000256" key="1">
    <source>
        <dbReference type="PROSITE-ProRule" id="PRU00325"/>
    </source>
</evidence>
<comment type="caution">
    <text evidence="3">The sequence shown here is derived from an EMBL/GenBank/DDBJ whole genome shotgun (WGS) entry which is preliminary data.</text>
</comment>
<evidence type="ECO:0000313" key="3">
    <source>
        <dbReference type="EMBL" id="CAG8464324.1"/>
    </source>
</evidence>